<dbReference type="RefSeq" id="WP_201820240.1">
    <property type="nucleotide sequence ID" value="NZ_JAERRH010000007.1"/>
</dbReference>
<dbReference type="InterPro" id="IPR057746">
    <property type="entry name" value="CpnT-like_N"/>
</dbReference>
<sequence length="430" mass="44505">MSVADKARKVVQDLTGMWWPDADEDGLRDAAKVWRDFADDVDDVTSGANKAARSIIEHNKGEAISAFDDPYWRRYYHDGQGWLKDLADAARDMAKALDAYADAVHGAKKKLEHELEIVGATLVAGTALAIFTAGISEGAAAAAAVTVADMAAGLGIAVTEEIATIAGTTLATAAFAGVESITVDLAVTQPVSIALGEQKGGLGLDEARQAGAYGALTGGLLGGAGATYRAVRAGGLTSFFDSIDIDLAGPRMALAGVPGDLAAGDAYAMRVSGSGGAATGPGKGPWPVVNGVNGPAAGKSLLPPNPRHTVSGAGSGEIKEVNSVFLRGYERHANQDVADIAAGNATWRAQISRYQINGRTYEVEPSGRVFPDSGEGIVKLDRNEYAALQQIVKAKGDISAAPQLTRAPRFVNNPQAVQKALDIYNGTYPS</sequence>
<evidence type="ECO:0000259" key="1">
    <source>
        <dbReference type="Pfam" id="PF25547"/>
    </source>
</evidence>
<feature type="domain" description="Outer membrane channel protein CpnT-like N-terminal" evidence="1">
    <location>
        <begin position="13"/>
        <end position="147"/>
    </location>
</feature>
<evidence type="ECO:0000313" key="2">
    <source>
        <dbReference type="EMBL" id="MBL1106902.1"/>
    </source>
</evidence>
<dbReference type="EMBL" id="JAERRH010000007">
    <property type="protein sequence ID" value="MBL1106902.1"/>
    <property type="molecule type" value="Genomic_DNA"/>
</dbReference>
<name>A0ABS1P3G4_9ACTN</name>
<gene>
    <name evidence="2" type="ORF">JK361_20220</name>
</gene>
<evidence type="ECO:0000313" key="3">
    <source>
        <dbReference type="Proteomes" id="UP000621386"/>
    </source>
</evidence>
<dbReference type="Proteomes" id="UP000621386">
    <property type="component" value="Unassembled WGS sequence"/>
</dbReference>
<reference evidence="2 3" key="1">
    <citation type="submission" date="2021-01" db="EMBL/GenBank/DDBJ databases">
        <title>WGS of actinomycetes isolated from Thailand.</title>
        <authorList>
            <person name="Thawai C."/>
        </authorList>
    </citation>
    <scope>NUCLEOTIDE SEQUENCE [LARGE SCALE GENOMIC DNA]</scope>
    <source>
        <strain evidence="2 3">CH5-8</strain>
    </source>
</reference>
<organism evidence="2 3">
    <name type="scientific">Streptomyces musisoli</name>
    <dbReference type="NCBI Taxonomy" id="2802280"/>
    <lineage>
        <taxon>Bacteria</taxon>
        <taxon>Bacillati</taxon>
        <taxon>Actinomycetota</taxon>
        <taxon>Actinomycetes</taxon>
        <taxon>Kitasatosporales</taxon>
        <taxon>Streptomycetaceae</taxon>
        <taxon>Streptomyces</taxon>
    </lineage>
</organism>
<comment type="caution">
    <text evidence="2">The sequence shown here is derived from an EMBL/GenBank/DDBJ whole genome shotgun (WGS) entry which is preliminary data.</text>
</comment>
<dbReference type="Pfam" id="PF25547">
    <property type="entry name" value="WXG100_2"/>
    <property type="match status" value="1"/>
</dbReference>
<protein>
    <recommendedName>
        <fullName evidence="1">Outer membrane channel protein CpnT-like N-terminal domain-containing protein</fullName>
    </recommendedName>
</protein>
<keyword evidence="3" id="KW-1185">Reference proteome</keyword>
<accession>A0ABS1P3G4</accession>
<proteinExistence type="predicted"/>